<dbReference type="Gene3D" id="3.40.50.2020">
    <property type="match status" value="1"/>
</dbReference>
<dbReference type="OrthoDB" id="4952at2157"/>
<proteinExistence type="predicted"/>
<dbReference type="EC" id="2.4.2.22" evidence="4"/>
<dbReference type="STRING" id="1434104.MCMEM_0547"/>
<evidence type="ECO:0000259" key="3">
    <source>
        <dbReference type="Pfam" id="PF00156"/>
    </source>
</evidence>
<feature type="domain" description="Phosphoribosyltransferase" evidence="3">
    <location>
        <begin position="29"/>
        <end position="159"/>
    </location>
</feature>
<dbReference type="PANTHER" id="PTHR43363">
    <property type="entry name" value="HYPOXANTHINE PHOSPHORIBOSYLTRANSFERASE"/>
    <property type="match status" value="1"/>
</dbReference>
<dbReference type="RefSeq" id="WP_156146007.1">
    <property type="nucleotide sequence ID" value="NZ_CP009518.1"/>
</dbReference>
<name>A0A0E3WYZ1_METMT</name>
<evidence type="ECO:0000313" key="4">
    <source>
        <dbReference type="EMBL" id="AKB84600.1"/>
    </source>
</evidence>
<dbReference type="InterPro" id="IPR000836">
    <property type="entry name" value="PRTase_dom"/>
</dbReference>
<reference evidence="4 5" key="1">
    <citation type="submission" date="2014-07" db="EMBL/GenBank/DDBJ databases">
        <title>Methanogenic archaea and the global carbon cycle.</title>
        <authorList>
            <person name="Henriksen J.R."/>
            <person name="Luke J."/>
            <person name="Reinhart S."/>
            <person name="Benedict M.N."/>
            <person name="Youngblut N.D."/>
            <person name="Metcalf M.E."/>
            <person name="Whitaker R.J."/>
            <person name="Metcalf W.W."/>
        </authorList>
    </citation>
    <scope>NUCLEOTIDE SEQUENCE [LARGE SCALE GENOMIC DNA]</scope>
    <source>
        <strain evidence="4 5">MM1</strain>
    </source>
</reference>
<dbReference type="GeneID" id="24893050"/>
<dbReference type="Pfam" id="PF00156">
    <property type="entry name" value="Pribosyltran"/>
    <property type="match status" value="1"/>
</dbReference>
<dbReference type="InterPro" id="IPR029057">
    <property type="entry name" value="PRTase-like"/>
</dbReference>
<keyword evidence="2 4" id="KW-0808">Transferase</keyword>
<protein>
    <submittedName>
        <fullName evidence="4">Xanthine-guanine phosphoribosyltransferase</fullName>
        <ecNumber evidence="4">2.4.2.22</ecNumber>
    </submittedName>
</protein>
<dbReference type="Proteomes" id="UP000033048">
    <property type="component" value="Chromosome"/>
</dbReference>
<evidence type="ECO:0000256" key="1">
    <source>
        <dbReference type="ARBA" id="ARBA00022676"/>
    </source>
</evidence>
<accession>A0A0E3WYZ1</accession>
<keyword evidence="5" id="KW-1185">Reference proteome</keyword>
<sequence length="234" mass="26601">MVAVSGYPPADRTSFKCDLMSFKESYNLAKILARNIKDSGNLPDMIIAIGRGGYVPARLICDFLLFDNLTTIKIEHYKGAADIQEMATLRFPLSADISGKKILVVDDVTDTGKTLRVAVEYLESLKPAEIKTAVLQHKICSDFVPDYYAKKIVKWRWIIYPWAAYEDLAGFAENIIGERTLTTRQICNEFDSRYNISLRQSNLTEILEDLYARGSIDHIYGDEDTLWRKVTLVK</sequence>
<dbReference type="CDD" id="cd06223">
    <property type="entry name" value="PRTases_typeI"/>
    <property type="match status" value="1"/>
</dbReference>
<dbReference type="PATRIC" id="fig|1434104.5.peg.594"/>
<dbReference type="SUPFAM" id="SSF53271">
    <property type="entry name" value="PRTase-like"/>
    <property type="match status" value="1"/>
</dbReference>
<evidence type="ECO:0000256" key="2">
    <source>
        <dbReference type="ARBA" id="ARBA00022679"/>
    </source>
</evidence>
<gene>
    <name evidence="4" type="ORF">MCMEM_0547</name>
</gene>
<keyword evidence="1 4" id="KW-0328">Glycosyltransferase</keyword>
<dbReference type="KEGG" id="mmet:MCMEM_0547"/>
<dbReference type="HOGENOM" id="CLU_080904_0_0_2"/>
<dbReference type="EMBL" id="CP009518">
    <property type="protein sequence ID" value="AKB84600.1"/>
    <property type="molecule type" value="Genomic_DNA"/>
</dbReference>
<dbReference type="PANTHER" id="PTHR43363:SF3">
    <property type="entry name" value="XANTHINE-GUANINE PHOSPHORIBOSYLTRANSFERASE"/>
    <property type="match status" value="1"/>
</dbReference>
<evidence type="ECO:0000313" key="5">
    <source>
        <dbReference type="Proteomes" id="UP000033048"/>
    </source>
</evidence>
<dbReference type="AlphaFoldDB" id="A0A0E3WYZ1"/>
<dbReference type="GO" id="GO:0000310">
    <property type="term" value="F:xanthine phosphoribosyltransferase activity"/>
    <property type="evidence" value="ECO:0007669"/>
    <property type="project" value="UniProtKB-EC"/>
</dbReference>
<organism evidence="4 5">
    <name type="scientific">Methanococcoides methylutens MM1</name>
    <dbReference type="NCBI Taxonomy" id="1434104"/>
    <lineage>
        <taxon>Archaea</taxon>
        <taxon>Methanobacteriati</taxon>
        <taxon>Methanobacteriota</taxon>
        <taxon>Stenosarchaea group</taxon>
        <taxon>Methanomicrobia</taxon>
        <taxon>Methanosarcinales</taxon>
        <taxon>Methanosarcinaceae</taxon>
        <taxon>Methanococcoides</taxon>
    </lineage>
</organism>